<sequence length="106" mass="11844">MPRLRGRGGRPLPSVRWWREEKLVDSTDTVSAYPNVKHNVLVVKRLERKDLHARFTCQASNNNISQPVSATVTIEMYSVELNTTSALANYATEAGHKCIEPGYASS</sequence>
<dbReference type="Pfam" id="PF07679">
    <property type="entry name" value="I-set"/>
    <property type="match status" value="1"/>
</dbReference>
<dbReference type="InterPro" id="IPR013098">
    <property type="entry name" value="Ig_I-set"/>
</dbReference>
<evidence type="ECO:0000259" key="1">
    <source>
        <dbReference type="PROSITE" id="PS50835"/>
    </source>
</evidence>
<organism evidence="2">
    <name type="scientific">Timema douglasi</name>
    <name type="common">Walking stick</name>
    <dbReference type="NCBI Taxonomy" id="61478"/>
    <lineage>
        <taxon>Eukaryota</taxon>
        <taxon>Metazoa</taxon>
        <taxon>Ecdysozoa</taxon>
        <taxon>Arthropoda</taxon>
        <taxon>Hexapoda</taxon>
        <taxon>Insecta</taxon>
        <taxon>Pterygota</taxon>
        <taxon>Neoptera</taxon>
        <taxon>Polyneoptera</taxon>
        <taxon>Phasmatodea</taxon>
        <taxon>Timematodea</taxon>
        <taxon>Timematoidea</taxon>
        <taxon>Timematidae</taxon>
        <taxon>Timema</taxon>
    </lineage>
</organism>
<gene>
    <name evidence="2" type="ORF">TDIB3V08_LOCUS798</name>
</gene>
<accession>A0A7R8VBZ9</accession>
<protein>
    <recommendedName>
        <fullName evidence="1">Ig-like domain-containing protein</fullName>
    </recommendedName>
</protein>
<evidence type="ECO:0000313" key="2">
    <source>
        <dbReference type="EMBL" id="CAD7194371.1"/>
    </source>
</evidence>
<dbReference type="InterPro" id="IPR036179">
    <property type="entry name" value="Ig-like_dom_sf"/>
</dbReference>
<dbReference type="AlphaFoldDB" id="A0A7R8VBZ9"/>
<dbReference type="PANTHER" id="PTHR23278:SF19">
    <property type="entry name" value="OBSCURIN"/>
    <property type="match status" value="1"/>
</dbReference>
<feature type="domain" description="Ig-like" evidence="1">
    <location>
        <begin position="1"/>
        <end position="73"/>
    </location>
</feature>
<dbReference type="PANTHER" id="PTHR23278">
    <property type="entry name" value="SIDESTEP PROTEIN"/>
    <property type="match status" value="1"/>
</dbReference>
<dbReference type="CDD" id="cd00096">
    <property type="entry name" value="Ig"/>
    <property type="match status" value="1"/>
</dbReference>
<dbReference type="EMBL" id="OA564460">
    <property type="protein sequence ID" value="CAD7194371.1"/>
    <property type="molecule type" value="Genomic_DNA"/>
</dbReference>
<dbReference type="SUPFAM" id="SSF48726">
    <property type="entry name" value="Immunoglobulin"/>
    <property type="match status" value="1"/>
</dbReference>
<reference evidence="2" key="1">
    <citation type="submission" date="2020-11" db="EMBL/GenBank/DDBJ databases">
        <authorList>
            <person name="Tran Van P."/>
        </authorList>
    </citation>
    <scope>NUCLEOTIDE SEQUENCE</scope>
</reference>
<dbReference type="PROSITE" id="PS50835">
    <property type="entry name" value="IG_LIKE"/>
    <property type="match status" value="1"/>
</dbReference>
<dbReference type="Gene3D" id="2.60.40.10">
    <property type="entry name" value="Immunoglobulins"/>
    <property type="match status" value="1"/>
</dbReference>
<proteinExistence type="predicted"/>
<dbReference type="InterPro" id="IPR007110">
    <property type="entry name" value="Ig-like_dom"/>
</dbReference>
<dbReference type="InterPro" id="IPR013783">
    <property type="entry name" value="Ig-like_fold"/>
</dbReference>
<name>A0A7R8VBZ9_TIMDO</name>